<accession>A7HKJ1</accession>
<dbReference type="STRING" id="381764.Fnod_0562"/>
<dbReference type="Pfam" id="PF00534">
    <property type="entry name" value="Glycos_transf_1"/>
    <property type="match status" value="1"/>
</dbReference>
<name>A7HKJ1_FERNB</name>
<organism evidence="3 4">
    <name type="scientific">Fervidobacterium nodosum (strain ATCC 35602 / DSM 5306 / Rt17-B1)</name>
    <dbReference type="NCBI Taxonomy" id="381764"/>
    <lineage>
        <taxon>Bacteria</taxon>
        <taxon>Thermotogati</taxon>
        <taxon>Thermotogota</taxon>
        <taxon>Thermotogae</taxon>
        <taxon>Thermotogales</taxon>
        <taxon>Fervidobacteriaceae</taxon>
        <taxon>Fervidobacterium</taxon>
    </lineage>
</organism>
<evidence type="ECO:0000313" key="4">
    <source>
        <dbReference type="Proteomes" id="UP000002415"/>
    </source>
</evidence>
<sequence length="368" mass="42865">MRRVIIISDFTYPNYVGGSAKLVYDTLVGFSKNNIDYLLITRTSSNEYSVKEHNDFYLSEKKRNKIFEINNLLDIIRSYKFIKNDDILYIHHPVLGVFYSFLKNKKIYFFHGPFPEEYRLKPNSNSLGLFLRYLIQKIVLKKNNKIFVLSNYMKEWVNKYGGKNIEIVPPIFDYEKFASFSAVDKFELRRQLNLPVDKKILITTRRLTDRTGVLELLEAFEYINLHYKNDYFLIIIGKGELEAKVKQKCSNIKNARFLGYVQEDLLPKYLRASDVYILPSKSLEGFGIVILEAMALNIPVIASNKSGGATEFLSTIDAKLIFDFDNMARSLNESIKYLESVNIDFSSIARSYDRNVVAKIIYEKMNEC</sequence>
<proteinExistence type="predicted"/>
<dbReference type="CAZy" id="GT4">
    <property type="family name" value="Glycosyltransferase Family 4"/>
</dbReference>
<dbReference type="HOGENOM" id="CLU_751739_0_0_0"/>
<evidence type="ECO:0000313" key="3">
    <source>
        <dbReference type="EMBL" id="ABS60424.1"/>
    </source>
</evidence>
<gene>
    <name evidence="3" type="ordered locus">Fnod_0562</name>
</gene>
<dbReference type="EMBL" id="CP000771">
    <property type="protein sequence ID" value="ABS60424.1"/>
    <property type="molecule type" value="Genomic_DNA"/>
</dbReference>
<dbReference type="CDD" id="cd03801">
    <property type="entry name" value="GT4_PimA-like"/>
    <property type="match status" value="1"/>
</dbReference>
<dbReference type="InterPro" id="IPR028098">
    <property type="entry name" value="Glyco_trans_4-like_N"/>
</dbReference>
<dbReference type="Pfam" id="PF13439">
    <property type="entry name" value="Glyco_transf_4"/>
    <property type="match status" value="1"/>
</dbReference>
<keyword evidence="3" id="KW-0808">Transferase</keyword>
<reference evidence="3 4" key="1">
    <citation type="submission" date="2007-07" db="EMBL/GenBank/DDBJ databases">
        <title>Complete sequence of Fervidobacterium nodosum Rt17-B1.</title>
        <authorList>
            <consortium name="US DOE Joint Genome Institute"/>
            <person name="Copeland A."/>
            <person name="Lucas S."/>
            <person name="Lapidus A."/>
            <person name="Barry K."/>
            <person name="Glavina del Rio T."/>
            <person name="Dalin E."/>
            <person name="Tice H."/>
            <person name="Pitluck S."/>
            <person name="Saunders E."/>
            <person name="Brettin T."/>
            <person name="Bruce D."/>
            <person name="Detter J.C."/>
            <person name="Han C."/>
            <person name="Schmutz J."/>
            <person name="Larimer F."/>
            <person name="Land M."/>
            <person name="Hauser L."/>
            <person name="Kyrpides N."/>
            <person name="Mikhailova N."/>
            <person name="Nelson K."/>
            <person name="Gogarten J.P."/>
            <person name="Noll K."/>
            <person name="Richardson P."/>
        </authorList>
    </citation>
    <scope>NUCLEOTIDE SEQUENCE [LARGE SCALE GENOMIC DNA]</scope>
    <source>
        <strain evidence="4">ATCC 35602 / DSM 5306 / Rt17-B1</strain>
    </source>
</reference>
<dbReference type="AlphaFoldDB" id="A7HKJ1"/>
<dbReference type="InterPro" id="IPR050194">
    <property type="entry name" value="Glycosyltransferase_grp1"/>
</dbReference>
<dbReference type="Proteomes" id="UP000002415">
    <property type="component" value="Chromosome"/>
</dbReference>
<protein>
    <submittedName>
        <fullName evidence="3">Glycosyl transferase group 1</fullName>
    </submittedName>
</protein>
<dbReference type="GO" id="GO:0016757">
    <property type="term" value="F:glycosyltransferase activity"/>
    <property type="evidence" value="ECO:0007669"/>
    <property type="project" value="InterPro"/>
</dbReference>
<keyword evidence="4" id="KW-1185">Reference proteome</keyword>
<dbReference type="PANTHER" id="PTHR45947:SF3">
    <property type="entry name" value="SULFOQUINOVOSYL TRANSFERASE SQD2"/>
    <property type="match status" value="1"/>
</dbReference>
<dbReference type="RefSeq" id="WP_011993743.1">
    <property type="nucleotide sequence ID" value="NC_009718.1"/>
</dbReference>
<dbReference type="SUPFAM" id="SSF53756">
    <property type="entry name" value="UDP-Glycosyltransferase/glycogen phosphorylase"/>
    <property type="match status" value="1"/>
</dbReference>
<dbReference type="InterPro" id="IPR001296">
    <property type="entry name" value="Glyco_trans_1"/>
</dbReference>
<feature type="domain" description="Glycosyl transferase family 1" evidence="1">
    <location>
        <begin position="185"/>
        <end position="340"/>
    </location>
</feature>
<reference evidence="3 4" key="2">
    <citation type="journal article" date="2009" name="Proc. Natl. Acad. Sci. U.S.A.">
        <title>On the chimeric nature, thermophilic origin, and phylogenetic placement of the Thermotogales.</title>
        <authorList>
            <person name="Zhaxybayeva O."/>
            <person name="Swithers K.S."/>
            <person name="Lapierre P."/>
            <person name="Fournier G.P."/>
            <person name="Bickhart D.M."/>
            <person name="DeBoy R.T."/>
            <person name="Nelson K.E."/>
            <person name="Nesbo C.L."/>
            <person name="Doolittle W.F."/>
            <person name="Gogarten J.P."/>
            <person name="Noll K.M."/>
        </authorList>
    </citation>
    <scope>NUCLEOTIDE SEQUENCE [LARGE SCALE GENOMIC DNA]</scope>
    <source>
        <strain evidence="4">ATCC 35602 / DSM 5306 / Rt17-B1</strain>
    </source>
</reference>
<dbReference type="PANTHER" id="PTHR45947">
    <property type="entry name" value="SULFOQUINOVOSYL TRANSFERASE SQD2"/>
    <property type="match status" value="1"/>
</dbReference>
<dbReference type="Gene3D" id="3.40.50.2000">
    <property type="entry name" value="Glycogen Phosphorylase B"/>
    <property type="match status" value="2"/>
</dbReference>
<dbReference type="KEGG" id="fno:Fnod_0562"/>
<feature type="domain" description="Glycosyltransferase subfamily 4-like N-terminal" evidence="2">
    <location>
        <begin position="16"/>
        <end position="175"/>
    </location>
</feature>
<evidence type="ECO:0000259" key="2">
    <source>
        <dbReference type="Pfam" id="PF13439"/>
    </source>
</evidence>
<dbReference type="eggNOG" id="COG0438">
    <property type="taxonomic scope" value="Bacteria"/>
</dbReference>
<evidence type="ECO:0000259" key="1">
    <source>
        <dbReference type="Pfam" id="PF00534"/>
    </source>
</evidence>
<dbReference type="OrthoDB" id="9806653at2"/>